<keyword evidence="1" id="KW-0472">Membrane</keyword>
<protein>
    <submittedName>
        <fullName evidence="2">Uncharacterized protein</fullName>
    </submittedName>
</protein>
<feature type="transmembrane region" description="Helical" evidence="1">
    <location>
        <begin position="26"/>
        <end position="43"/>
    </location>
</feature>
<dbReference type="EMBL" id="CP093346">
    <property type="protein sequence ID" value="WOG96640.1"/>
    <property type="molecule type" value="Genomic_DNA"/>
</dbReference>
<organism evidence="2 3">
    <name type="scientific">Daucus carota subsp. sativus</name>
    <name type="common">Carrot</name>
    <dbReference type="NCBI Taxonomy" id="79200"/>
    <lineage>
        <taxon>Eukaryota</taxon>
        <taxon>Viridiplantae</taxon>
        <taxon>Streptophyta</taxon>
        <taxon>Embryophyta</taxon>
        <taxon>Tracheophyta</taxon>
        <taxon>Spermatophyta</taxon>
        <taxon>Magnoliopsida</taxon>
        <taxon>eudicotyledons</taxon>
        <taxon>Gunneridae</taxon>
        <taxon>Pentapetalae</taxon>
        <taxon>asterids</taxon>
        <taxon>campanulids</taxon>
        <taxon>Apiales</taxon>
        <taxon>Apiaceae</taxon>
        <taxon>Apioideae</taxon>
        <taxon>Scandiceae</taxon>
        <taxon>Daucinae</taxon>
        <taxon>Daucus</taxon>
        <taxon>Daucus sect. Daucus</taxon>
    </lineage>
</organism>
<gene>
    <name evidence="2" type="ORF">DCAR_0415976</name>
</gene>
<dbReference type="AlphaFoldDB" id="A0AAF0WZ68"/>
<sequence>MDSSSSSDQYNREQIALRQQKRAAPIKFLIPLIYAPVLPLIRLTLRHKPVLRDRLFTGVLIGAFAHGAYLVIDLYFILRITLLVHAYIFLLIYLTFSTTTFIILVLHNINSIKVIIQPSIVTNRVN</sequence>
<keyword evidence="3" id="KW-1185">Reference proteome</keyword>
<accession>A0AAF0WZ68</accession>
<dbReference type="PANTHER" id="PTHR37713:SF1">
    <property type="entry name" value="OS05G0176600 PROTEIN"/>
    <property type="match status" value="1"/>
</dbReference>
<feature type="transmembrane region" description="Helical" evidence="1">
    <location>
        <begin position="84"/>
        <end position="106"/>
    </location>
</feature>
<evidence type="ECO:0000256" key="1">
    <source>
        <dbReference type="SAM" id="Phobius"/>
    </source>
</evidence>
<name>A0AAF0WZ68_DAUCS</name>
<dbReference type="PANTHER" id="PTHR37713">
    <property type="entry name" value="OS05G0176600 PROTEIN"/>
    <property type="match status" value="1"/>
</dbReference>
<feature type="transmembrane region" description="Helical" evidence="1">
    <location>
        <begin position="55"/>
        <end position="78"/>
    </location>
</feature>
<dbReference type="Proteomes" id="UP000077755">
    <property type="component" value="Chromosome 4"/>
</dbReference>
<dbReference type="GO" id="GO:0009507">
    <property type="term" value="C:chloroplast"/>
    <property type="evidence" value="ECO:0007669"/>
    <property type="project" value="TreeGrafter"/>
</dbReference>
<reference evidence="2" key="1">
    <citation type="journal article" date="2016" name="Nat. Genet.">
        <title>A high-quality carrot genome assembly provides new insights into carotenoid accumulation and asterid genome evolution.</title>
        <authorList>
            <person name="Iorizzo M."/>
            <person name="Ellison S."/>
            <person name="Senalik D."/>
            <person name="Zeng P."/>
            <person name="Satapoomin P."/>
            <person name="Huang J."/>
            <person name="Bowman M."/>
            <person name="Iovene M."/>
            <person name="Sanseverino W."/>
            <person name="Cavagnaro P."/>
            <person name="Yildiz M."/>
            <person name="Macko-Podgorni A."/>
            <person name="Moranska E."/>
            <person name="Grzebelus E."/>
            <person name="Grzebelus D."/>
            <person name="Ashrafi H."/>
            <person name="Zheng Z."/>
            <person name="Cheng S."/>
            <person name="Spooner D."/>
            <person name="Van Deynze A."/>
            <person name="Simon P."/>
        </authorList>
    </citation>
    <scope>NUCLEOTIDE SEQUENCE</scope>
    <source>
        <tissue evidence="2">Leaf</tissue>
    </source>
</reference>
<reference evidence="2" key="2">
    <citation type="submission" date="2022-03" db="EMBL/GenBank/DDBJ databases">
        <title>Draft title - Genomic analysis of global carrot germplasm unveils the trajectory of domestication and the origin of high carotenoid orange carrot.</title>
        <authorList>
            <person name="Iorizzo M."/>
            <person name="Ellison S."/>
            <person name="Senalik D."/>
            <person name="Macko-Podgorni A."/>
            <person name="Grzebelus D."/>
            <person name="Bostan H."/>
            <person name="Rolling W."/>
            <person name="Curaba J."/>
            <person name="Simon P."/>
        </authorList>
    </citation>
    <scope>NUCLEOTIDE SEQUENCE</scope>
    <source>
        <tissue evidence="2">Leaf</tissue>
    </source>
</reference>
<proteinExistence type="predicted"/>
<keyword evidence="1" id="KW-0812">Transmembrane</keyword>
<evidence type="ECO:0000313" key="3">
    <source>
        <dbReference type="Proteomes" id="UP000077755"/>
    </source>
</evidence>
<keyword evidence="1" id="KW-1133">Transmembrane helix</keyword>
<evidence type="ECO:0000313" key="2">
    <source>
        <dbReference type="EMBL" id="WOG96640.1"/>
    </source>
</evidence>